<organism evidence="3">
    <name type="scientific">bioreactor metagenome</name>
    <dbReference type="NCBI Taxonomy" id="1076179"/>
    <lineage>
        <taxon>unclassified sequences</taxon>
        <taxon>metagenomes</taxon>
        <taxon>ecological metagenomes</taxon>
    </lineage>
</organism>
<dbReference type="GO" id="GO:0006013">
    <property type="term" value="P:mannose metabolic process"/>
    <property type="evidence" value="ECO:0007669"/>
    <property type="project" value="InterPro"/>
</dbReference>
<evidence type="ECO:0008006" key="4">
    <source>
        <dbReference type="Google" id="ProtNLM"/>
    </source>
</evidence>
<dbReference type="Gene3D" id="2.60.40.2220">
    <property type="match status" value="1"/>
</dbReference>
<dbReference type="Pfam" id="PF17677">
    <property type="entry name" value="Glyco_hydro38C2"/>
    <property type="match status" value="1"/>
</dbReference>
<dbReference type="GO" id="GO:0030246">
    <property type="term" value="F:carbohydrate binding"/>
    <property type="evidence" value="ECO:0007669"/>
    <property type="project" value="InterPro"/>
</dbReference>
<evidence type="ECO:0000313" key="3">
    <source>
        <dbReference type="EMBL" id="MPM33581.1"/>
    </source>
</evidence>
<dbReference type="GO" id="GO:0009313">
    <property type="term" value="P:oligosaccharide catabolic process"/>
    <property type="evidence" value="ECO:0007669"/>
    <property type="project" value="TreeGrafter"/>
</dbReference>
<sequence length="225" mass="25401">MLVKAAFPIEINAKEATYEIQYGNVTRPTHNNTSWDVAAFEVCGHKWADLSEGDFGVSLLNDSKYGHDIKDGNMRLTLLKSSCDPIPDADKEEHFFTYSIYTHTGSWKDAKTANQAYELNVPLFAKVEEAHLGKLPNELSLAKVNKENIIIEVIKKAEDTDALIVRMYEFHNKKTNAKLTFLNDIVNATECNLLEKDLEAANVDANSINFTINPFEIKTFKVKLK</sequence>
<accession>A0A644Z0P8</accession>
<dbReference type="AlphaFoldDB" id="A0A644Z0P8"/>
<evidence type="ECO:0000259" key="2">
    <source>
        <dbReference type="Pfam" id="PF17677"/>
    </source>
</evidence>
<reference evidence="3" key="1">
    <citation type="submission" date="2019-08" db="EMBL/GenBank/DDBJ databases">
        <authorList>
            <person name="Kucharzyk K."/>
            <person name="Murdoch R.W."/>
            <person name="Higgins S."/>
            <person name="Loffler F."/>
        </authorList>
    </citation>
    <scope>NUCLEOTIDE SEQUENCE</scope>
</reference>
<dbReference type="SUPFAM" id="SSF74650">
    <property type="entry name" value="Galactose mutarotase-like"/>
    <property type="match status" value="1"/>
</dbReference>
<proteinExistence type="predicted"/>
<dbReference type="Gene3D" id="2.70.98.30">
    <property type="entry name" value="Golgi alpha-mannosidase II, domain 4"/>
    <property type="match status" value="1"/>
</dbReference>
<dbReference type="EMBL" id="VSSQ01006699">
    <property type="protein sequence ID" value="MPM33581.1"/>
    <property type="molecule type" value="Genomic_DNA"/>
</dbReference>
<dbReference type="PANTHER" id="PTHR46017">
    <property type="entry name" value="ALPHA-MANNOSIDASE 2C1"/>
    <property type="match status" value="1"/>
</dbReference>
<comment type="caution">
    <text evidence="3">The sequence shown here is derived from an EMBL/GenBank/DDBJ whole genome shotgun (WGS) entry which is preliminary data.</text>
</comment>
<dbReference type="GO" id="GO:0004559">
    <property type="term" value="F:alpha-mannosidase activity"/>
    <property type="evidence" value="ECO:0007669"/>
    <property type="project" value="InterPro"/>
</dbReference>
<dbReference type="PANTHER" id="PTHR46017:SF1">
    <property type="entry name" value="ALPHA-MANNOSIDASE 2C1"/>
    <property type="match status" value="1"/>
</dbReference>
<feature type="domain" description="Glycosyl hydrolase family 38 C-terminal" evidence="1">
    <location>
        <begin position="2"/>
        <end position="85"/>
    </location>
</feature>
<dbReference type="InterPro" id="IPR011013">
    <property type="entry name" value="Gal_mutarotase_sf_dom"/>
</dbReference>
<name>A0A644Z0P8_9ZZZZ</name>
<feature type="domain" description="Glycosyl hydrolases family 38 C-terminal" evidence="2">
    <location>
        <begin position="148"/>
        <end position="220"/>
    </location>
</feature>
<gene>
    <name evidence="3" type="ORF">SDC9_80158</name>
</gene>
<dbReference type="InterPro" id="IPR041147">
    <property type="entry name" value="GH38_C"/>
</dbReference>
<evidence type="ECO:0000259" key="1">
    <source>
        <dbReference type="Pfam" id="PF07748"/>
    </source>
</evidence>
<dbReference type="InterPro" id="IPR011682">
    <property type="entry name" value="Glyco_hydro_38_C"/>
</dbReference>
<protein>
    <recommendedName>
        <fullName evidence="4">Mannosylglycerate hydrolase</fullName>
    </recommendedName>
</protein>
<dbReference type="Pfam" id="PF07748">
    <property type="entry name" value="Glyco_hydro_38C"/>
    <property type="match status" value="1"/>
</dbReference>